<keyword evidence="3 7" id="KW-0812">Transmembrane</keyword>
<feature type="transmembrane region" description="Helical" evidence="7">
    <location>
        <begin position="354"/>
        <end position="372"/>
    </location>
</feature>
<evidence type="ECO:0000313" key="8">
    <source>
        <dbReference type="EMBL" id="KAJ6835330.1"/>
    </source>
</evidence>
<feature type="transmembrane region" description="Helical" evidence="7">
    <location>
        <begin position="312"/>
        <end position="333"/>
    </location>
</feature>
<dbReference type="GO" id="GO:0034755">
    <property type="term" value="P:iron ion transmembrane transport"/>
    <property type="evidence" value="ECO:0007669"/>
    <property type="project" value="TreeGrafter"/>
</dbReference>
<evidence type="ECO:0000313" key="9">
    <source>
        <dbReference type="Proteomes" id="UP001140949"/>
    </source>
</evidence>
<keyword evidence="5 7" id="KW-0472">Membrane</keyword>
<name>A0AAX6H2T7_IRIPA</name>
<dbReference type="AlphaFoldDB" id="A0AAX6H2T7"/>
<dbReference type="Proteomes" id="UP001140949">
    <property type="component" value="Unassembled WGS sequence"/>
</dbReference>
<dbReference type="Pfam" id="PF01566">
    <property type="entry name" value="Nramp"/>
    <property type="match status" value="1"/>
</dbReference>
<feature type="transmembrane region" description="Helical" evidence="7">
    <location>
        <begin position="191"/>
        <end position="210"/>
    </location>
</feature>
<feature type="transmembrane region" description="Helical" evidence="7">
    <location>
        <begin position="222"/>
        <end position="240"/>
    </location>
</feature>
<dbReference type="HAMAP" id="MF_00221">
    <property type="entry name" value="NRAMP"/>
    <property type="match status" value="1"/>
</dbReference>
<dbReference type="PANTHER" id="PTHR11706:SF104">
    <property type="entry name" value="METAL TRANSPORTER NRAMP2"/>
    <property type="match status" value="1"/>
</dbReference>
<dbReference type="InterPro" id="IPR001046">
    <property type="entry name" value="NRAMP_fam"/>
</dbReference>
<dbReference type="EMBL" id="JANAVB010013400">
    <property type="protein sequence ID" value="KAJ6835330.1"/>
    <property type="molecule type" value="Genomic_DNA"/>
</dbReference>
<comment type="similarity">
    <text evidence="2">Belongs to the NRAMP (TC 2.A.55) family.</text>
</comment>
<comment type="subcellular location">
    <subcellularLocation>
        <location evidence="1">Membrane</location>
        <topology evidence="1">Multi-pass membrane protein</topology>
    </subcellularLocation>
</comment>
<reference evidence="8" key="1">
    <citation type="journal article" date="2023" name="GigaByte">
        <title>Genome assembly of the bearded iris, Iris pallida Lam.</title>
        <authorList>
            <person name="Bruccoleri R.E."/>
            <person name="Oakeley E.J."/>
            <person name="Faust A.M.E."/>
            <person name="Altorfer M."/>
            <person name="Dessus-Babus S."/>
            <person name="Burckhardt D."/>
            <person name="Oertli M."/>
            <person name="Naumann U."/>
            <person name="Petersen F."/>
            <person name="Wong J."/>
        </authorList>
    </citation>
    <scope>NUCLEOTIDE SEQUENCE</scope>
    <source>
        <strain evidence="8">GSM-AAB239-AS_SAM_17_03QT</strain>
    </source>
</reference>
<keyword evidence="9" id="KW-1185">Reference proteome</keyword>
<feature type="region of interest" description="Disordered" evidence="6">
    <location>
        <begin position="1"/>
        <end position="55"/>
    </location>
</feature>
<gene>
    <name evidence="8" type="ORF">M6B38_330890</name>
</gene>
<dbReference type="NCBIfam" id="NF037982">
    <property type="entry name" value="Nramp_1"/>
    <property type="match status" value="1"/>
</dbReference>
<dbReference type="GO" id="GO:0016020">
    <property type="term" value="C:membrane"/>
    <property type="evidence" value="ECO:0007669"/>
    <property type="project" value="UniProtKB-SubCell"/>
</dbReference>
<evidence type="ECO:0000256" key="4">
    <source>
        <dbReference type="ARBA" id="ARBA00022989"/>
    </source>
</evidence>
<dbReference type="GO" id="GO:0015086">
    <property type="term" value="F:cadmium ion transmembrane transporter activity"/>
    <property type="evidence" value="ECO:0007669"/>
    <property type="project" value="TreeGrafter"/>
</dbReference>
<dbReference type="NCBIfam" id="TIGR01197">
    <property type="entry name" value="nramp"/>
    <property type="match status" value="1"/>
</dbReference>
<evidence type="ECO:0000256" key="3">
    <source>
        <dbReference type="ARBA" id="ARBA00022692"/>
    </source>
</evidence>
<feature type="transmembrane region" description="Helical" evidence="7">
    <location>
        <begin position="403"/>
        <end position="421"/>
    </location>
</feature>
<accession>A0AAX6H2T7</accession>
<feature type="transmembrane region" description="Helical" evidence="7">
    <location>
        <begin position="433"/>
        <end position="453"/>
    </location>
</feature>
<evidence type="ECO:0000256" key="2">
    <source>
        <dbReference type="ARBA" id="ARBA00009965"/>
    </source>
</evidence>
<sequence>MTPLEIALPLPIRASPNQNQEEGGEEEHSTLLPVQENQESQSYRDDEDDQERAYESAEKIWISDSGGESLDSDSPPPFSWRKLWLFTGPGFLMSIAFLDPGNLEGDLQAGAVAGDTLLWLLMWATAMGLLIQLLSARLGVATGKHLAEVCREEYPSWARLALWAMAEVALIGADIQEVIGSAIAIKILSRGLLPLWAGVVITAMDCFVFLFLENYGVRKLEAVFAVLISMMAISFAWMFGETKPSGKDLLIGLLVPKLSSKTIRQAVGVVGGVIMPHNVFLHSALVQSREIDINKKSRVLEALNYYSIESTIALTVSFLINLFVTTVFAKGFYGTKQADSIGLENAGQFLEEKYGGGTFPILYIWGIGLLAAGQSSTITGTYAGQFIMGGFLNLRLKKWVRALITRSCAILPTIVVALFFDTSDASLDVLNEWLNVLQSVQIPFALIPLLTLVSKEEIMGAFRIGQKTKANRDLDCRCTSNNHQCLPFIGFLLF</sequence>
<keyword evidence="4 7" id="KW-1133">Transmembrane helix</keyword>
<evidence type="ECO:0000256" key="5">
    <source>
        <dbReference type="ARBA" id="ARBA00023136"/>
    </source>
</evidence>
<comment type="caution">
    <text evidence="8">The sequence shown here is derived from an EMBL/GenBank/DDBJ whole genome shotgun (WGS) entry which is preliminary data.</text>
</comment>
<dbReference type="PRINTS" id="PR00447">
    <property type="entry name" value="NATRESASSCMP"/>
</dbReference>
<dbReference type="PANTHER" id="PTHR11706">
    <property type="entry name" value="SOLUTE CARRIER PROTEIN FAMILY 11 MEMBER"/>
    <property type="match status" value="1"/>
</dbReference>
<dbReference type="GO" id="GO:0005802">
    <property type="term" value="C:trans-Golgi network"/>
    <property type="evidence" value="ECO:0007669"/>
    <property type="project" value="TreeGrafter"/>
</dbReference>
<protein>
    <submittedName>
        <fullName evidence="8">Metal transporter Nramp6</fullName>
    </submittedName>
</protein>
<organism evidence="8 9">
    <name type="scientific">Iris pallida</name>
    <name type="common">Sweet iris</name>
    <dbReference type="NCBI Taxonomy" id="29817"/>
    <lineage>
        <taxon>Eukaryota</taxon>
        <taxon>Viridiplantae</taxon>
        <taxon>Streptophyta</taxon>
        <taxon>Embryophyta</taxon>
        <taxon>Tracheophyta</taxon>
        <taxon>Spermatophyta</taxon>
        <taxon>Magnoliopsida</taxon>
        <taxon>Liliopsida</taxon>
        <taxon>Asparagales</taxon>
        <taxon>Iridaceae</taxon>
        <taxon>Iridoideae</taxon>
        <taxon>Irideae</taxon>
        <taxon>Iris</taxon>
    </lineage>
</organism>
<proteinExistence type="inferred from homology"/>
<evidence type="ECO:0000256" key="6">
    <source>
        <dbReference type="SAM" id="MobiDB-lite"/>
    </source>
</evidence>
<dbReference type="GO" id="GO:0005384">
    <property type="term" value="F:manganese ion transmembrane transporter activity"/>
    <property type="evidence" value="ECO:0007669"/>
    <property type="project" value="TreeGrafter"/>
</dbReference>
<reference evidence="8" key="2">
    <citation type="submission" date="2023-04" db="EMBL/GenBank/DDBJ databases">
        <authorList>
            <person name="Bruccoleri R.E."/>
            <person name="Oakeley E.J."/>
            <person name="Faust A.-M."/>
            <person name="Dessus-Babus S."/>
            <person name="Altorfer M."/>
            <person name="Burckhardt D."/>
            <person name="Oertli M."/>
            <person name="Naumann U."/>
            <person name="Petersen F."/>
            <person name="Wong J."/>
        </authorList>
    </citation>
    <scope>NUCLEOTIDE SEQUENCE</scope>
    <source>
        <strain evidence="8">GSM-AAB239-AS_SAM_17_03QT</strain>
        <tissue evidence="8">Leaf</tissue>
    </source>
</reference>
<evidence type="ECO:0000256" key="7">
    <source>
        <dbReference type="SAM" id="Phobius"/>
    </source>
</evidence>
<evidence type="ECO:0000256" key="1">
    <source>
        <dbReference type="ARBA" id="ARBA00004141"/>
    </source>
</evidence>